<evidence type="ECO:0000256" key="5">
    <source>
        <dbReference type="ARBA" id="ARBA00023002"/>
    </source>
</evidence>
<protein>
    <submittedName>
        <fullName evidence="7">NAD(P)/FAD-dependent oxidoreductase</fullName>
        <ecNumber evidence="7">1.6.5.-</ecNumber>
    </submittedName>
</protein>
<dbReference type="GO" id="GO:0016491">
    <property type="term" value="F:oxidoreductase activity"/>
    <property type="evidence" value="ECO:0007669"/>
    <property type="project" value="UniProtKB-KW"/>
</dbReference>
<sequence length="427" mass="45597">MSRPKNKTAAPIIIVGGGAGGAELAVKLAADGQAGVRLIDREATHVWKPRIHELAAGLRRGHVDELGYAGLAQRWGFAFERGTLADIDADANTIRLAAERDDDGQTLVPERSVAYRALVLALGGVTPDLGVDGVLEHAFMLDSARDAEVISERFSARLLAHARGVEDRAFDIVIVGTGATGVELAAHLATDARSTTLTPPAALPDIRITLVEAADTFMPGMNDKVRQSIGERLKKAGVRIETGQQIGKVSADAVETEEGARFTADMTIWATGRVGPPVAGDIQALSTNKKRQWRVRKTLQSLDSDAVFALGDCSYIDDEPAPPTAQAASEQAAHLAKQLPRYLAGETLEPFSFTDQGTLLSLGEAGSVGAVRGWFSDDIQVRGRLARTAYRGLQRQHQLRLLGRFRGSIEILGDVLGEAAGPDMKVY</sequence>
<dbReference type="PANTHER" id="PTHR42913:SF3">
    <property type="entry name" value="64 KDA MITOCHONDRIAL NADH DEHYDROGENASE (EUROFUNG)"/>
    <property type="match status" value="1"/>
</dbReference>
<dbReference type="InterPro" id="IPR023753">
    <property type="entry name" value="FAD/NAD-binding_dom"/>
</dbReference>
<proteinExistence type="inferred from homology"/>
<dbReference type="Gene3D" id="3.50.50.100">
    <property type="match status" value="1"/>
</dbReference>
<dbReference type="InterPro" id="IPR051169">
    <property type="entry name" value="NADH-Q_oxidoreductase"/>
</dbReference>
<name>A0ABV7EM53_9GAMM</name>
<organism evidence="7 8">
    <name type="scientific">Salinisphaera aquimarina</name>
    <dbReference type="NCBI Taxonomy" id="2094031"/>
    <lineage>
        <taxon>Bacteria</taxon>
        <taxon>Pseudomonadati</taxon>
        <taxon>Pseudomonadota</taxon>
        <taxon>Gammaproteobacteria</taxon>
        <taxon>Salinisphaerales</taxon>
        <taxon>Salinisphaeraceae</taxon>
        <taxon>Salinisphaera</taxon>
    </lineage>
</organism>
<dbReference type="EMBL" id="JBHRSS010000001">
    <property type="protein sequence ID" value="MFC3102928.1"/>
    <property type="molecule type" value="Genomic_DNA"/>
</dbReference>
<dbReference type="PRINTS" id="PR00368">
    <property type="entry name" value="FADPNR"/>
</dbReference>
<feature type="domain" description="FAD/NAD(P)-binding" evidence="6">
    <location>
        <begin position="12"/>
        <end position="332"/>
    </location>
</feature>
<keyword evidence="3" id="KW-0285">Flavoprotein</keyword>
<reference evidence="8" key="1">
    <citation type="journal article" date="2019" name="Int. J. Syst. Evol. Microbiol.">
        <title>The Global Catalogue of Microorganisms (GCM) 10K type strain sequencing project: providing services to taxonomists for standard genome sequencing and annotation.</title>
        <authorList>
            <consortium name="The Broad Institute Genomics Platform"/>
            <consortium name="The Broad Institute Genome Sequencing Center for Infectious Disease"/>
            <person name="Wu L."/>
            <person name="Ma J."/>
        </authorList>
    </citation>
    <scope>NUCLEOTIDE SEQUENCE [LARGE SCALE GENOMIC DNA]</scope>
    <source>
        <strain evidence="8">KCTC 52640</strain>
    </source>
</reference>
<evidence type="ECO:0000313" key="7">
    <source>
        <dbReference type="EMBL" id="MFC3102928.1"/>
    </source>
</evidence>
<gene>
    <name evidence="7" type="ORF">ACFOSU_03385</name>
</gene>
<keyword evidence="8" id="KW-1185">Reference proteome</keyword>
<evidence type="ECO:0000256" key="3">
    <source>
        <dbReference type="ARBA" id="ARBA00022630"/>
    </source>
</evidence>
<dbReference type="PRINTS" id="PR00411">
    <property type="entry name" value="PNDRDTASEI"/>
</dbReference>
<comment type="caution">
    <text evidence="7">The sequence shown here is derived from an EMBL/GenBank/DDBJ whole genome shotgun (WGS) entry which is preliminary data.</text>
</comment>
<dbReference type="PANTHER" id="PTHR42913">
    <property type="entry name" value="APOPTOSIS-INDUCING FACTOR 1"/>
    <property type="match status" value="1"/>
</dbReference>
<dbReference type="InterPro" id="IPR036188">
    <property type="entry name" value="FAD/NAD-bd_sf"/>
</dbReference>
<comment type="cofactor">
    <cofactor evidence="1">
        <name>FAD</name>
        <dbReference type="ChEBI" id="CHEBI:57692"/>
    </cofactor>
</comment>
<accession>A0ABV7EM53</accession>
<keyword evidence="4" id="KW-0274">FAD</keyword>
<dbReference type="Pfam" id="PF07992">
    <property type="entry name" value="Pyr_redox_2"/>
    <property type="match status" value="1"/>
</dbReference>
<evidence type="ECO:0000259" key="6">
    <source>
        <dbReference type="Pfam" id="PF07992"/>
    </source>
</evidence>
<evidence type="ECO:0000313" key="8">
    <source>
        <dbReference type="Proteomes" id="UP001595462"/>
    </source>
</evidence>
<keyword evidence="5 7" id="KW-0560">Oxidoreductase</keyword>
<dbReference type="EC" id="1.6.5.-" evidence="7"/>
<dbReference type="RefSeq" id="WP_380686404.1">
    <property type="nucleotide sequence ID" value="NZ_JBHRSS010000001.1"/>
</dbReference>
<evidence type="ECO:0000256" key="4">
    <source>
        <dbReference type="ARBA" id="ARBA00022827"/>
    </source>
</evidence>
<evidence type="ECO:0000256" key="1">
    <source>
        <dbReference type="ARBA" id="ARBA00001974"/>
    </source>
</evidence>
<evidence type="ECO:0000256" key="2">
    <source>
        <dbReference type="ARBA" id="ARBA00005272"/>
    </source>
</evidence>
<dbReference type="SUPFAM" id="SSF51905">
    <property type="entry name" value="FAD/NAD(P)-binding domain"/>
    <property type="match status" value="1"/>
</dbReference>
<comment type="similarity">
    <text evidence="2">Belongs to the NADH dehydrogenase family.</text>
</comment>
<dbReference type="Proteomes" id="UP001595462">
    <property type="component" value="Unassembled WGS sequence"/>
</dbReference>